<gene>
    <name evidence="1" type="ORF">AVDCRST_MAG91-736</name>
</gene>
<protein>
    <submittedName>
        <fullName evidence="1">Uncharacterized protein</fullName>
    </submittedName>
</protein>
<name>A0A6J4SIH8_9SPHN</name>
<dbReference type="EMBL" id="CADCVX010000173">
    <property type="protein sequence ID" value="CAA9494921.1"/>
    <property type="molecule type" value="Genomic_DNA"/>
</dbReference>
<proteinExistence type="predicted"/>
<evidence type="ECO:0000313" key="1">
    <source>
        <dbReference type="EMBL" id="CAA9494921.1"/>
    </source>
</evidence>
<organism evidence="1">
    <name type="scientific">uncultured Sphingomonadaceae bacterium</name>
    <dbReference type="NCBI Taxonomy" id="169976"/>
    <lineage>
        <taxon>Bacteria</taxon>
        <taxon>Pseudomonadati</taxon>
        <taxon>Pseudomonadota</taxon>
        <taxon>Alphaproteobacteria</taxon>
        <taxon>Sphingomonadales</taxon>
        <taxon>Sphingomonadaceae</taxon>
        <taxon>environmental samples</taxon>
    </lineage>
</organism>
<sequence>ALRSAAGEAGRALRLWRIGELHDLAVRHLPRSLGIRGLGGCRPQRQGRQVRRPRARPGLLWHSQAGEFQIAARALPAPGVRQCRSGHQGYGSSASL</sequence>
<accession>A0A6J4SIH8</accession>
<reference evidence="1" key="1">
    <citation type="submission" date="2020-02" db="EMBL/GenBank/DDBJ databases">
        <authorList>
            <person name="Meier V. D."/>
        </authorList>
    </citation>
    <scope>NUCLEOTIDE SEQUENCE</scope>
    <source>
        <strain evidence="1">AVDCRST_MAG91</strain>
    </source>
</reference>
<dbReference type="AlphaFoldDB" id="A0A6J4SIH8"/>
<feature type="non-terminal residue" evidence="1">
    <location>
        <position position="1"/>
    </location>
</feature>
<feature type="non-terminal residue" evidence="1">
    <location>
        <position position="96"/>
    </location>
</feature>